<dbReference type="PANTHER" id="PTHR43630">
    <property type="entry name" value="POLY-BETA-1,6-N-ACETYL-D-GLUCOSAMINE SYNTHASE"/>
    <property type="match status" value="1"/>
</dbReference>
<dbReference type="Proteomes" id="UP000293331">
    <property type="component" value="Unassembled WGS sequence"/>
</dbReference>
<protein>
    <submittedName>
        <fullName evidence="3">Glycosyltransferase family 2 protein</fullName>
    </submittedName>
</protein>
<evidence type="ECO:0000313" key="3">
    <source>
        <dbReference type="EMBL" id="RYU91604.1"/>
    </source>
</evidence>
<gene>
    <name evidence="3" type="ORF">EWM62_06600</name>
</gene>
<name>A0A4Q5LQ97_9SPHI</name>
<accession>A0A4Q5LQ97</accession>
<sequence length="288" mass="34203">MNTRYSFIILTYNEEIHLPRLLSSIAGLNAPTFVLDSGSTDNTTAIAEAAGATVLQHPFENHPKQWDFALKNFNVQTPWVICLDADHIVTPELFLLLQNFNEEQHRDINGIYFNRKNFFKGRWIKHGGYYPFYLLKMIRYDVGFSDINENMDHRLVVPGNTIIWKNGHILEENLKENNISFWISKHNKYSDLLAHEEIERMLSLRQQIVKTHFWGSPDERTAWLKQRWWKLPRYLRPALYFTYRIIFKLGVLDGRTGLIFHFMQGFWFRLVVDIKIDELLKQRNNEAK</sequence>
<evidence type="ECO:0000256" key="1">
    <source>
        <dbReference type="ARBA" id="ARBA00038494"/>
    </source>
</evidence>
<comment type="similarity">
    <text evidence="1">Belongs to the glycosyltransferase 2 family. WaaE/KdtX subfamily.</text>
</comment>
<dbReference type="Pfam" id="PF00535">
    <property type="entry name" value="Glycos_transf_2"/>
    <property type="match status" value="1"/>
</dbReference>
<dbReference type="PANTHER" id="PTHR43630:SF2">
    <property type="entry name" value="GLYCOSYLTRANSFERASE"/>
    <property type="match status" value="1"/>
</dbReference>
<dbReference type="EMBL" id="SEWG01000002">
    <property type="protein sequence ID" value="RYU91604.1"/>
    <property type="molecule type" value="Genomic_DNA"/>
</dbReference>
<dbReference type="GO" id="GO:0016740">
    <property type="term" value="F:transferase activity"/>
    <property type="evidence" value="ECO:0007669"/>
    <property type="project" value="UniProtKB-KW"/>
</dbReference>
<proteinExistence type="inferred from homology"/>
<keyword evidence="4" id="KW-1185">Reference proteome</keyword>
<dbReference type="OrthoDB" id="9815923at2"/>
<dbReference type="InterPro" id="IPR029044">
    <property type="entry name" value="Nucleotide-diphossugar_trans"/>
</dbReference>
<dbReference type="SUPFAM" id="SSF53448">
    <property type="entry name" value="Nucleotide-diphospho-sugar transferases"/>
    <property type="match status" value="1"/>
</dbReference>
<comment type="caution">
    <text evidence="3">The sequence shown here is derived from an EMBL/GenBank/DDBJ whole genome shotgun (WGS) entry which is preliminary data.</text>
</comment>
<dbReference type="AlphaFoldDB" id="A0A4Q5LQ97"/>
<dbReference type="InterPro" id="IPR001173">
    <property type="entry name" value="Glyco_trans_2-like"/>
</dbReference>
<evidence type="ECO:0000259" key="2">
    <source>
        <dbReference type="Pfam" id="PF00535"/>
    </source>
</evidence>
<dbReference type="Gene3D" id="3.90.550.10">
    <property type="entry name" value="Spore Coat Polysaccharide Biosynthesis Protein SpsA, Chain A"/>
    <property type="match status" value="1"/>
</dbReference>
<organism evidence="3 4">
    <name type="scientific">Mucilaginibacter terrigena</name>
    <dbReference type="NCBI Taxonomy" id="2492395"/>
    <lineage>
        <taxon>Bacteria</taxon>
        <taxon>Pseudomonadati</taxon>
        <taxon>Bacteroidota</taxon>
        <taxon>Sphingobacteriia</taxon>
        <taxon>Sphingobacteriales</taxon>
        <taxon>Sphingobacteriaceae</taxon>
        <taxon>Mucilaginibacter</taxon>
    </lineage>
</organism>
<reference evidence="3 4" key="1">
    <citation type="submission" date="2019-02" db="EMBL/GenBank/DDBJ databases">
        <title>Bacterial novel species Mucilaginibacter sp. 17JY9-4 isolated from soil.</title>
        <authorList>
            <person name="Jung H.-Y."/>
        </authorList>
    </citation>
    <scope>NUCLEOTIDE SEQUENCE [LARGE SCALE GENOMIC DNA]</scope>
    <source>
        <strain evidence="3 4">17JY9-4</strain>
    </source>
</reference>
<keyword evidence="3" id="KW-0808">Transferase</keyword>
<evidence type="ECO:0000313" key="4">
    <source>
        <dbReference type="Proteomes" id="UP000293331"/>
    </source>
</evidence>
<feature type="domain" description="Glycosyltransferase 2-like" evidence="2">
    <location>
        <begin position="6"/>
        <end position="126"/>
    </location>
</feature>
<dbReference type="CDD" id="cd02511">
    <property type="entry name" value="Beta4Glucosyltransferase"/>
    <property type="match status" value="1"/>
</dbReference>
<dbReference type="RefSeq" id="WP_129875861.1">
    <property type="nucleotide sequence ID" value="NZ_SEWG01000002.1"/>
</dbReference>